<dbReference type="Proteomes" id="UP000824083">
    <property type="component" value="Unassembled WGS sequence"/>
</dbReference>
<accession>A0A9D1IHW2</accession>
<evidence type="ECO:0000313" key="4">
    <source>
        <dbReference type="Proteomes" id="UP000824083"/>
    </source>
</evidence>
<protein>
    <submittedName>
        <fullName evidence="3">Uncharacterized protein</fullName>
    </submittedName>
</protein>
<organism evidence="3 4">
    <name type="scientific">Candidatus Aphodousia faecigallinarum</name>
    <dbReference type="NCBI Taxonomy" id="2840677"/>
    <lineage>
        <taxon>Bacteria</taxon>
        <taxon>Pseudomonadati</taxon>
        <taxon>Pseudomonadota</taxon>
        <taxon>Betaproteobacteria</taxon>
        <taxon>Burkholderiales</taxon>
        <taxon>Sutterellaceae</taxon>
        <taxon>Sutterellaceae incertae sedis</taxon>
        <taxon>Candidatus Aphodousia</taxon>
    </lineage>
</organism>
<proteinExistence type="predicted"/>
<evidence type="ECO:0000256" key="1">
    <source>
        <dbReference type="SAM" id="MobiDB-lite"/>
    </source>
</evidence>
<keyword evidence="2" id="KW-1133">Transmembrane helix</keyword>
<feature type="transmembrane region" description="Helical" evidence="2">
    <location>
        <begin position="46"/>
        <end position="68"/>
    </location>
</feature>
<gene>
    <name evidence="3" type="ORF">IAC56_01640</name>
</gene>
<sequence>MPIYIYRGGSPNPEPQNPLVRFLISAAIIAVVIGLGILLLPVFGFFAMLALGLIAVVVIGGLIYRWIYGSPLDNLYRRQRQQWQGMRVNPDQRPDTEPVREAREGQTPGRKMKFRSREQTVEDAIVVQERKRESTE</sequence>
<name>A0A9D1IHW2_9BURK</name>
<evidence type="ECO:0000313" key="3">
    <source>
        <dbReference type="EMBL" id="HIU36966.1"/>
    </source>
</evidence>
<keyword evidence="2" id="KW-0812">Transmembrane</keyword>
<feature type="compositionally biased region" description="Basic and acidic residues" evidence="1">
    <location>
        <begin position="90"/>
        <end position="104"/>
    </location>
</feature>
<reference evidence="3" key="2">
    <citation type="journal article" date="2021" name="PeerJ">
        <title>Extensive microbial diversity within the chicken gut microbiome revealed by metagenomics and culture.</title>
        <authorList>
            <person name="Gilroy R."/>
            <person name="Ravi A."/>
            <person name="Getino M."/>
            <person name="Pursley I."/>
            <person name="Horton D.L."/>
            <person name="Alikhan N.F."/>
            <person name="Baker D."/>
            <person name="Gharbi K."/>
            <person name="Hall N."/>
            <person name="Watson M."/>
            <person name="Adriaenssens E.M."/>
            <person name="Foster-Nyarko E."/>
            <person name="Jarju S."/>
            <person name="Secka A."/>
            <person name="Antonio M."/>
            <person name="Oren A."/>
            <person name="Chaudhuri R.R."/>
            <person name="La Ragione R."/>
            <person name="Hildebrand F."/>
            <person name="Pallen M.J."/>
        </authorList>
    </citation>
    <scope>NUCLEOTIDE SEQUENCE</scope>
    <source>
        <strain evidence="3">7463</strain>
    </source>
</reference>
<dbReference type="EMBL" id="DVMY01000031">
    <property type="protein sequence ID" value="HIU36966.1"/>
    <property type="molecule type" value="Genomic_DNA"/>
</dbReference>
<keyword evidence="2" id="KW-0472">Membrane</keyword>
<comment type="caution">
    <text evidence="3">The sequence shown here is derived from an EMBL/GenBank/DDBJ whole genome shotgun (WGS) entry which is preliminary data.</text>
</comment>
<reference evidence="3" key="1">
    <citation type="submission" date="2020-10" db="EMBL/GenBank/DDBJ databases">
        <authorList>
            <person name="Gilroy R."/>
        </authorList>
    </citation>
    <scope>NUCLEOTIDE SEQUENCE</scope>
    <source>
        <strain evidence="3">7463</strain>
    </source>
</reference>
<feature type="transmembrane region" description="Helical" evidence="2">
    <location>
        <begin position="20"/>
        <end position="40"/>
    </location>
</feature>
<evidence type="ECO:0000256" key="2">
    <source>
        <dbReference type="SAM" id="Phobius"/>
    </source>
</evidence>
<feature type="region of interest" description="Disordered" evidence="1">
    <location>
        <begin position="83"/>
        <end position="120"/>
    </location>
</feature>
<dbReference type="AlphaFoldDB" id="A0A9D1IHW2"/>